<keyword evidence="3 5" id="KW-0063">Aspartyl esterase</keyword>
<dbReference type="InterPro" id="IPR011050">
    <property type="entry name" value="Pectin_lyase_fold/virulence"/>
</dbReference>
<sequence>MNIKLNMNLNKYILFLTFLVCFILKIQAQEHEIKPYTVAGTYEKLKKDYPFIRPVEPLKSDNILAKEDLVYKKIGEREIKADVYIPNNGDNRKNPAVLLIHGGGWLTGSKENERAMAQHLAMNGYTAVTASYRLGTEAIYPAGVLDLKDAVKWMRENAEDFQINKDKIAVLGASAGAQLATLLGVTPNSEIFKTENNNISDEVQAIINVDGIVSFVHPEAEEGWMAATWLGGSKAEKLDNWVEASPLEYVDAETPPTLFINSSYPRFHAGRDDMTEILSENVIYYEVHTLENSPHSFWLMHPWFERTLNLTVNFLDKIFKDSSSARDTYREITVAQDGSGDYTTIQEAINSTRDLGPGEVKIHIKNGTYNEKLEIPSWKHQLTLIGESQENTIITNDDYSGKMNPQTGKEFSTFNSYTVLVRGDDIKIENLTITNSSCGEGQAVALHVEGDRFVIKNSNILGCQDTIYTATEGSRQLYLNCYIEGTTDFIFGEATVVFKNCAVHSLKNSYVTAAATPQNQEFGYVFIDCKLTAAEDVDEVYLGRPWRPYAQTVFINTEMGSHIVPEGWDPWTGDKMFPNKEETTYYAEYNSKGEGASPETRVEWSHQLSKEEAKKYTLENIFSNSTDWYWASKAINNYANDEK</sequence>
<dbReference type="Pfam" id="PF01095">
    <property type="entry name" value="Pectinesterase"/>
    <property type="match status" value="1"/>
</dbReference>
<dbReference type="PROSITE" id="PS00800">
    <property type="entry name" value="PECTINESTERASE_1"/>
    <property type="match status" value="1"/>
</dbReference>
<evidence type="ECO:0000259" key="6">
    <source>
        <dbReference type="Pfam" id="PF01095"/>
    </source>
</evidence>
<evidence type="ECO:0000256" key="5">
    <source>
        <dbReference type="RuleBase" id="RU000589"/>
    </source>
</evidence>
<dbReference type="InterPro" id="IPR029058">
    <property type="entry name" value="AB_hydrolase_fold"/>
</dbReference>
<evidence type="ECO:0000256" key="4">
    <source>
        <dbReference type="PROSITE-ProRule" id="PRU10040"/>
    </source>
</evidence>
<dbReference type="InterPro" id="IPR049492">
    <property type="entry name" value="BD-FAE-like_dom"/>
</dbReference>
<dbReference type="InterPro" id="IPR033131">
    <property type="entry name" value="Pectinesterase_Asp_AS"/>
</dbReference>
<protein>
    <recommendedName>
        <fullName evidence="5">Pectinesterase</fullName>
        <ecNumber evidence="5">3.1.1.11</ecNumber>
    </recommendedName>
</protein>
<dbReference type="Gene3D" id="2.160.20.10">
    <property type="entry name" value="Single-stranded right-handed beta-helix, Pectin lyase-like"/>
    <property type="match status" value="1"/>
</dbReference>
<organism evidence="8 9">
    <name type="scientific">Gramella jeungdoensis</name>
    <dbReference type="NCBI Taxonomy" id="708091"/>
    <lineage>
        <taxon>Bacteria</taxon>
        <taxon>Pseudomonadati</taxon>
        <taxon>Bacteroidota</taxon>
        <taxon>Flavobacteriia</taxon>
        <taxon>Flavobacteriales</taxon>
        <taxon>Flavobacteriaceae</taxon>
        <taxon>Christiangramia</taxon>
    </lineage>
</organism>
<name>A0ABT0YY88_9FLAO</name>
<dbReference type="InterPro" id="IPR018040">
    <property type="entry name" value="Pectinesterase_Tyr_AS"/>
</dbReference>
<dbReference type="SUPFAM" id="SSF53474">
    <property type="entry name" value="alpha/beta-Hydrolases"/>
    <property type="match status" value="1"/>
</dbReference>
<dbReference type="Proteomes" id="UP001155077">
    <property type="component" value="Unassembled WGS sequence"/>
</dbReference>
<evidence type="ECO:0000256" key="1">
    <source>
        <dbReference type="ARBA" id="ARBA00008891"/>
    </source>
</evidence>
<comment type="pathway">
    <text evidence="5">Glycan metabolism; pectin degradation; 2-dehydro-3-deoxy-D-gluconate from pectin: step 1/5.</text>
</comment>
<dbReference type="PROSITE" id="PS00503">
    <property type="entry name" value="PECTINESTERASE_2"/>
    <property type="match status" value="1"/>
</dbReference>
<proteinExistence type="inferred from homology"/>
<dbReference type="RefSeq" id="WP_252110821.1">
    <property type="nucleotide sequence ID" value="NZ_JAMSCK010000001.1"/>
</dbReference>
<keyword evidence="9" id="KW-1185">Reference proteome</keyword>
<dbReference type="InterPro" id="IPR012334">
    <property type="entry name" value="Pectin_lyas_fold"/>
</dbReference>
<comment type="catalytic activity">
    <reaction evidence="5">
        <text>[(1-&gt;4)-alpha-D-galacturonosyl methyl ester](n) + n H2O = [(1-&gt;4)-alpha-D-galacturonosyl](n) + n methanol + n H(+)</text>
        <dbReference type="Rhea" id="RHEA:22380"/>
        <dbReference type="Rhea" id="RHEA-COMP:14570"/>
        <dbReference type="Rhea" id="RHEA-COMP:14573"/>
        <dbReference type="ChEBI" id="CHEBI:15377"/>
        <dbReference type="ChEBI" id="CHEBI:15378"/>
        <dbReference type="ChEBI" id="CHEBI:17790"/>
        <dbReference type="ChEBI" id="CHEBI:140522"/>
        <dbReference type="ChEBI" id="CHEBI:140523"/>
        <dbReference type="EC" id="3.1.1.11"/>
    </reaction>
</comment>
<dbReference type="PANTHER" id="PTHR31321:SF57">
    <property type="entry name" value="PECTINESTERASE 53-RELATED"/>
    <property type="match status" value="1"/>
</dbReference>
<gene>
    <name evidence="8" type="ORF">NE848_03505</name>
</gene>
<evidence type="ECO:0000259" key="7">
    <source>
        <dbReference type="Pfam" id="PF20434"/>
    </source>
</evidence>
<keyword evidence="2 5" id="KW-0378">Hydrolase</keyword>
<evidence type="ECO:0000313" key="9">
    <source>
        <dbReference type="Proteomes" id="UP001155077"/>
    </source>
</evidence>
<feature type="domain" description="BD-FAE-like" evidence="7">
    <location>
        <begin position="82"/>
        <end position="261"/>
    </location>
</feature>
<comment type="similarity">
    <text evidence="1">Belongs to the pectinesterase family.</text>
</comment>
<accession>A0ABT0YY88</accession>
<comment type="caution">
    <text evidence="8">The sequence shown here is derived from an EMBL/GenBank/DDBJ whole genome shotgun (WGS) entry which is preliminary data.</text>
</comment>
<evidence type="ECO:0000313" key="8">
    <source>
        <dbReference type="EMBL" id="MCM8568427.1"/>
    </source>
</evidence>
<dbReference type="EMBL" id="JAMSCK010000001">
    <property type="protein sequence ID" value="MCM8568427.1"/>
    <property type="molecule type" value="Genomic_DNA"/>
</dbReference>
<evidence type="ECO:0000256" key="3">
    <source>
        <dbReference type="ARBA" id="ARBA00023085"/>
    </source>
</evidence>
<dbReference type="InterPro" id="IPR000070">
    <property type="entry name" value="Pectinesterase_cat"/>
</dbReference>
<reference evidence="8" key="1">
    <citation type="submission" date="2022-06" db="EMBL/GenBank/DDBJ databases">
        <title>Gramella sediminis sp. nov., isolated from deep-sea sediment of the Indian Ocean.</title>
        <authorList>
            <person name="Yang L."/>
        </authorList>
    </citation>
    <scope>NUCLEOTIDE SEQUENCE</scope>
    <source>
        <strain evidence="8">HMD3159</strain>
    </source>
</reference>
<dbReference type="Gene3D" id="3.40.50.1820">
    <property type="entry name" value="alpha/beta hydrolase"/>
    <property type="match status" value="1"/>
</dbReference>
<feature type="domain" description="Pectinesterase catalytic" evidence="6">
    <location>
        <begin position="332"/>
        <end position="622"/>
    </location>
</feature>
<feature type="active site" evidence="4">
    <location>
        <position position="488"/>
    </location>
</feature>
<evidence type="ECO:0000256" key="2">
    <source>
        <dbReference type="ARBA" id="ARBA00022801"/>
    </source>
</evidence>
<dbReference type="Pfam" id="PF20434">
    <property type="entry name" value="BD-FAE"/>
    <property type="match status" value="1"/>
</dbReference>
<dbReference type="PANTHER" id="PTHR31321">
    <property type="entry name" value="ACYL-COA THIOESTER HYDROLASE YBHC-RELATED"/>
    <property type="match status" value="1"/>
</dbReference>
<dbReference type="SUPFAM" id="SSF51126">
    <property type="entry name" value="Pectin lyase-like"/>
    <property type="match status" value="1"/>
</dbReference>
<dbReference type="EC" id="3.1.1.11" evidence="5"/>